<keyword evidence="5" id="KW-0326">Glycosidase</keyword>
<evidence type="ECO:0000256" key="3">
    <source>
        <dbReference type="SAM" id="MobiDB-lite"/>
    </source>
</evidence>
<evidence type="ECO:0000259" key="4">
    <source>
        <dbReference type="Pfam" id="PF01048"/>
    </source>
</evidence>
<dbReference type="HAMAP" id="MF_00991">
    <property type="entry name" value="MqnB"/>
    <property type="match status" value="1"/>
</dbReference>
<evidence type="ECO:0000313" key="5">
    <source>
        <dbReference type="EMBL" id="AIG24970.1"/>
    </source>
</evidence>
<dbReference type="Gene3D" id="3.40.50.1580">
    <property type="entry name" value="Nucleoside phosphorylase domain"/>
    <property type="match status" value="1"/>
</dbReference>
<dbReference type="KEGG" id="blr:BRLA_c006120"/>
<dbReference type="GO" id="GO:0008782">
    <property type="term" value="F:adenosylhomocysteine nucleosidase activity"/>
    <property type="evidence" value="ECO:0007669"/>
    <property type="project" value="TreeGrafter"/>
</dbReference>
<organism evidence="5 6">
    <name type="scientific">Brevibacillus laterosporus LMG 15441</name>
    <dbReference type="NCBI Taxonomy" id="1042163"/>
    <lineage>
        <taxon>Bacteria</taxon>
        <taxon>Bacillati</taxon>
        <taxon>Bacillota</taxon>
        <taxon>Bacilli</taxon>
        <taxon>Bacillales</taxon>
        <taxon>Paenibacillaceae</taxon>
        <taxon>Brevibacillus</taxon>
    </lineage>
</organism>
<dbReference type="EC" id="3.2.2.26" evidence="1 2"/>
<dbReference type="PANTHER" id="PTHR46832:SF2">
    <property type="entry name" value="FUTALOSINE HYDROLASE"/>
    <property type="match status" value="1"/>
</dbReference>
<dbReference type="HOGENOM" id="CLU_031248_3_0_9"/>
<evidence type="ECO:0000256" key="1">
    <source>
        <dbReference type="HAMAP-Rule" id="MF_00991"/>
    </source>
</evidence>
<dbReference type="GO" id="GO:0008930">
    <property type="term" value="F:methylthioadenosine nucleosidase activity"/>
    <property type="evidence" value="ECO:0007669"/>
    <property type="project" value="TreeGrafter"/>
</dbReference>
<keyword evidence="1" id="KW-0474">Menaquinone biosynthesis</keyword>
<feature type="region of interest" description="Disordered" evidence="3">
    <location>
        <begin position="1"/>
        <end position="21"/>
    </location>
</feature>
<evidence type="ECO:0000256" key="2">
    <source>
        <dbReference type="NCBIfam" id="TIGR03664"/>
    </source>
</evidence>
<dbReference type="NCBIfam" id="NF006087">
    <property type="entry name" value="PRK08236.1"/>
    <property type="match status" value="1"/>
</dbReference>
<dbReference type="SUPFAM" id="SSF53167">
    <property type="entry name" value="Purine and uridine phosphorylases"/>
    <property type="match status" value="1"/>
</dbReference>
<dbReference type="Proteomes" id="UP000005850">
    <property type="component" value="Chromosome"/>
</dbReference>
<name>A0A075R5T2_BRELA</name>
<accession>A0A075R5T2</accession>
<dbReference type="GO" id="GO:0009234">
    <property type="term" value="P:menaquinone biosynthetic process"/>
    <property type="evidence" value="ECO:0007669"/>
    <property type="project" value="UniProtKB-UniRule"/>
</dbReference>
<proteinExistence type="inferred from homology"/>
<dbReference type="Pfam" id="PF01048">
    <property type="entry name" value="PNP_UDP_1"/>
    <property type="match status" value="1"/>
</dbReference>
<dbReference type="GO" id="GO:0019284">
    <property type="term" value="P:L-methionine salvage from S-adenosylmethionine"/>
    <property type="evidence" value="ECO:0007669"/>
    <property type="project" value="TreeGrafter"/>
</dbReference>
<comment type="pathway">
    <text evidence="1">Quinol/quinone metabolism; menaquinone biosynthesis.</text>
</comment>
<reference evidence="5 6" key="1">
    <citation type="journal article" date="2011" name="J. Bacteriol.">
        <title>Genome sequence of Brevibacillus laterosporus LMG 15441, a pathogen of invertebrates.</title>
        <authorList>
            <person name="Djukic M."/>
            <person name="Poehlein A."/>
            <person name="Thurmer A."/>
            <person name="Daniel R."/>
        </authorList>
    </citation>
    <scope>NUCLEOTIDE SEQUENCE [LARGE SCALE GENOMIC DNA]</scope>
    <source>
        <strain evidence="5 6">LMG 15441</strain>
    </source>
</reference>
<gene>
    <name evidence="1" type="primary">mqnB</name>
    <name evidence="5" type="ORF">BRLA_c006120</name>
</gene>
<dbReference type="InterPro" id="IPR019963">
    <property type="entry name" value="FL_hydrolase_MqnB"/>
</dbReference>
<keyword evidence="1 5" id="KW-0378">Hydrolase</keyword>
<keyword evidence="6" id="KW-1185">Reference proteome</keyword>
<dbReference type="CDD" id="cd17766">
    <property type="entry name" value="futalosine_nucleosidase_MqnB"/>
    <property type="match status" value="1"/>
</dbReference>
<dbReference type="RefSeq" id="WP_003335555.1">
    <property type="nucleotide sequence ID" value="NZ_CP007806.1"/>
</dbReference>
<dbReference type="NCBIfam" id="TIGR03664">
    <property type="entry name" value="fut_nucase"/>
    <property type="match status" value="1"/>
</dbReference>
<dbReference type="InterPro" id="IPR035994">
    <property type="entry name" value="Nucleoside_phosphorylase_sf"/>
</dbReference>
<dbReference type="eggNOG" id="COG0775">
    <property type="taxonomic scope" value="Bacteria"/>
</dbReference>
<dbReference type="EMBL" id="CP007806">
    <property type="protein sequence ID" value="AIG24970.1"/>
    <property type="molecule type" value="Genomic_DNA"/>
</dbReference>
<dbReference type="GO" id="GO:0009116">
    <property type="term" value="P:nucleoside metabolic process"/>
    <property type="evidence" value="ECO:0007669"/>
    <property type="project" value="InterPro"/>
</dbReference>
<protein>
    <recommendedName>
        <fullName evidence="1 2">Futalosine hydrolase</fullName>
        <shortName evidence="1">FL hydrolase</shortName>
        <ecNumber evidence="1 2">3.2.2.26</ecNumber>
    </recommendedName>
    <alternativeName>
        <fullName evidence="1">Futalosine nucleosidase</fullName>
    </alternativeName>
    <alternativeName>
        <fullName evidence="1">Menaquinone biosynthetic enzyme MqnB</fullName>
    </alternativeName>
</protein>
<evidence type="ECO:0000313" key="6">
    <source>
        <dbReference type="Proteomes" id="UP000005850"/>
    </source>
</evidence>
<dbReference type="UniPathway" id="UPA00079"/>
<comment type="function">
    <text evidence="1">Catalyzes the hydrolysis of futalosine (FL) to dehypoxanthine futalosine (DHFL) and hypoxanthine, a step in the biosynthesis of menaquinone (MK, vitamin K2).</text>
</comment>
<comment type="similarity">
    <text evidence="1">Belongs to the PNP/UDP phosphorylase family. Futalosine hydrolase subfamily.</text>
</comment>
<feature type="domain" description="Nucleoside phosphorylase" evidence="4">
    <location>
        <begin position="45"/>
        <end position="233"/>
    </location>
</feature>
<dbReference type="GO" id="GO:0005829">
    <property type="term" value="C:cytosol"/>
    <property type="evidence" value="ECO:0007669"/>
    <property type="project" value="TreeGrafter"/>
</dbReference>
<sequence>MNQAKQAEISSGTFVNSNNPSSRSLKRILIVTSVEAEQEAVIRGLNGAEGFNVLVGGVGAVCAAASTARTLAATAYDVVICAGIAGGFKEKADIASVVVADEILAADLGAETSDGFLSLDELGFGSARIPVDITLAKRVAEALRIAGLPTHTGSILTVSTVTGRAETATAIASRIVGATAEAMEGYGVATAAQQFEIPVLEIRTISNPVGPRDRSAWRIKEALEALEKVSSVLVEVLR</sequence>
<dbReference type="AlphaFoldDB" id="A0A075R5T2"/>
<comment type="catalytic activity">
    <reaction evidence="1">
        <text>futalosine + H2O = dehypoxanthine futalosine + hypoxanthine</text>
        <dbReference type="Rhea" id="RHEA:25904"/>
        <dbReference type="ChEBI" id="CHEBI:15377"/>
        <dbReference type="ChEBI" id="CHEBI:17368"/>
        <dbReference type="ChEBI" id="CHEBI:58863"/>
        <dbReference type="ChEBI" id="CHEBI:58864"/>
        <dbReference type="EC" id="3.2.2.26"/>
    </reaction>
</comment>
<dbReference type="InterPro" id="IPR000845">
    <property type="entry name" value="Nucleoside_phosphorylase_d"/>
</dbReference>
<dbReference type="PANTHER" id="PTHR46832">
    <property type="entry name" value="5'-METHYLTHIOADENOSINE/S-ADENOSYLHOMOCYSTEINE NUCLEOSIDASE"/>
    <property type="match status" value="1"/>
</dbReference>
<dbReference type="STRING" id="1042163.BRLA_c006120"/>